<evidence type="ECO:0000313" key="3">
    <source>
        <dbReference type="Proteomes" id="UP001155241"/>
    </source>
</evidence>
<comment type="caution">
    <text evidence="2">The sequence shown here is derived from an EMBL/GenBank/DDBJ whole genome shotgun (WGS) entry which is preliminary data.</text>
</comment>
<protein>
    <submittedName>
        <fullName evidence="2">Uncharacterized protein</fullName>
    </submittedName>
</protein>
<dbReference type="RefSeq" id="WP_252852712.1">
    <property type="nucleotide sequence ID" value="NZ_JAMXLR010000036.1"/>
</dbReference>
<sequence>MSYQHTQHGYFHLLMYPLAAAMLVAAWWTRAEMAPTLILGLASLLFVLVGFCFQTLTTVDLGDRLELRFGPLPMFRKSIPYADIQTAEAGKSLWIDGWGIHWVPGRGWTYNLWGFDCAVLRVDGRTVRIGTDDPEGLVTFLRERIGRP</sequence>
<dbReference type="EMBL" id="JAMXLR010000036">
    <property type="protein sequence ID" value="MCO6044602.1"/>
    <property type="molecule type" value="Genomic_DNA"/>
</dbReference>
<feature type="transmembrane region" description="Helical" evidence="1">
    <location>
        <begin position="9"/>
        <end position="28"/>
    </location>
</feature>
<evidence type="ECO:0000313" key="2">
    <source>
        <dbReference type="EMBL" id="MCO6044602.1"/>
    </source>
</evidence>
<accession>A0A9X2FAK9</accession>
<reference evidence="2" key="1">
    <citation type="submission" date="2022-06" db="EMBL/GenBank/DDBJ databases">
        <title>Aeoliella straminimaris, a novel planctomycete from sediments.</title>
        <authorList>
            <person name="Vitorino I.R."/>
            <person name="Lage O.M."/>
        </authorList>
    </citation>
    <scope>NUCLEOTIDE SEQUENCE</scope>
    <source>
        <strain evidence="2">ICT_H6.2</strain>
    </source>
</reference>
<keyword evidence="3" id="KW-1185">Reference proteome</keyword>
<feature type="transmembrane region" description="Helical" evidence="1">
    <location>
        <begin position="34"/>
        <end position="59"/>
    </location>
</feature>
<dbReference type="AlphaFoldDB" id="A0A9X2FAK9"/>
<keyword evidence="1" id="KW-1133">Transmembrane helix</keyword>
<keyword evidence="1" id="KW-0812">Transmembrane</keyword>
<dbReference type="Proteomes" id="UP001155241">
    <property type="component" value="Unassembled WGS sequence"/>
</dbReference>
<gene>
    <name evidence="2" type="ORF">NG895_11855</name>
</gene>
<name>A0A9X2FAK9_9BACT</name>
<organism evidence="2 3">
    <name type="scientific">Aeoliella straminimaris</name>
    <dbReference type="NCBI Taxonomy" id="2954799"/>
    <lineage>
        <taxon>Bacteria</taxon>
        <taxon>Pseudomonadati</taxon>
        <taxon>Planctomycetota</taxon>
        <taxon>Planctomycetia</taxon>
        <taxon>Pirellulales</taxon>
        <taxon>Lacipirellulaceae</taxon>
        <taxon>Aeoliella</taxon>
    </lineage>
</organism>
<evidence type="ECO:0000256" key="1">
    <source>
        <dbReference type="SAM" id="Phobius"/>
    </source>
</evidence>
<proteinExistence type="predicted"/>
<keyword evidence="1" id="KW-0472">Membrane</keyword>